<feature type="domain" description="Carrier" evidence="1">
    <location>
        <begin position="2"/>
        <end position="77"/>
    </location>
</feature>
<dbReference type="Gene3D" id="1.10.1200.10">
    <property type="entry name" value="ACP-like"/>
    <property type="match status" value="1"/>
</dbReference>
<dbReference type="AlphaFoldDB" id="A0AAX1EHF0"/>
<sequence length="81" mass="8974">MAISSEEILSLVKGLNTTVSIEEIDEQSNFSDIGIDSLELFTLLLGIEEKYGIKIPEEKIAELNSIARIKQYLNGELCQTA</sequence>
<evidence type="ECO:0000313" key="2">
    <source>
        <dbReference type="EMBL" id="QBR84511.1"/>
    </source>
</evidence>
<organism evidence="2 3">
    <name type="scientific">Legionella israelensis</name>
    <dbReference type="NCBI Taxonomy" id="454"/>
    <lineage>
        <taxon>Bacteria</taxon>
        <taxon>Pseudomonadati</taxon>
        <taxon>Pseudomonadota</taxon>
        <taxon>Gammaproteobacteria</taxon>
        <taxon>Legionellales</taxon>
        <taxon>Legionellaceae</taxon>
        <taxon>Legionella</taxon>
    </lineage>
</organism>
<proteinExistence type="predicted"/>
<dbReference type="InterPro" id="IPR036736">
    <property type="entry name" value="ACP-like_sf"/>
</dbReference>
<name>A0AAX1EHF0_9GAMM</name>
<protein>
    <submittedName>
        <fullName evidence="2">Acyl carrier protein</fullName>
    </submittedName>
</protein>
<reference evidence="2 3" key="1">
    <citation type="submission" date="2019-03" db="EMBL/GenBank/DDBJ databases">
        <title>Diverse conjugative elements silence natural transformation in Legionella species.</title>
        <authorList>
            <person name="Durieux I."/>
            <person name="Ginevra C."/>
            <person name="Attaiech L."/>
            <person name="Picq K."/>
            <person name="Juan P.A."/>
            <person name="Jarraud S."/>
            <person name="Charpentier X."/>
        </authorList>
    </citation>
    <scope>NUCLEOTIDE SEQUENCE [LARGE SCALE GENOMIC DNA]</scope>
    <source>
        <strain evidence="2 3">HL-0427-4011</strain>
    </source>
</reference>
<evidence type="ECO:0000259" key="1">
    <source>
        <dbReference type="PROSITE" id="PS50075"/>
    </source>
</evidence>
<gene>
    <name evidence="2" type="ORF">E3983_09140</name>
</gene>
<dbReference type="PROSITE" id="PS50075">
    <property type="entry name" value="CARRIER"/>
    <property type="match status" value="1"/>
</dbReference>
<accession>A0AAX1EHF0</accession>
<evidence type="ECO:0000313" key="3">
    <source>
        <dbReference type="Proteomes" id="UP000295517"/>
    </source>
</evidence>
<dbReference type="InterPro" id="IPR009081">
    <property type="entry name" value="PP-bd_ACP"/>
</dbReference>
<dbReference type="RefSeq" id="WP_135060731.1">
    <property type="nucleotide sequence ID" value="NZ_CP038254.1"/>
</dbReference>
<dbReference type="EMBL" id="CP038254">
    <property type="protein sequence ID" value="QBR84511.1"/>
    <property type="molecule type" value="Genomic_DNA"/>
</dbReference>
<dbReference type="Proteomes" id="UP000295517">
    <property type="component" value="Chromosome"/>
</dbReference>
<dbReference type="Pfam" id="PF00550">
    <property type="entry name" value="PP-binding"/>
    <property type="match status" value="1"/>
</dbReference>
<dbReference type="SUPFAM" id="SSF47336">
    <property type="entry name" value="ACP-like"/>
    <property type="match status" value="1"/>
</dbReference>